<accession>A0A9P6H3B7</accession>
<dbReference type="CDD" id="cd00084">
    <property type="entry name" value="HMG-box_SF"/>
    <property type="match status" value="1"/>
</dbReference>
<comment type="caution">
    <text evidence="2">The sequence shown here is derived from an EMBL/GenBank/DDBJ whole genome shotgun (WGS) entry which is preliminary data.</text>
</comment>
<dbReference type="OrthoDB" id="3225245at2759"/>
<gene>
    <name evidence="2" type="ORF">BJ322DRAFT_1113916</name>
</gene>
<dbReference type="Pfam" id="PF09011">
    <property type="entry name" value="HMG_box_2"/>
    <property type="match status" value="1"/>
</dbReference>
<dbReference type="AlphaFoldDB" id="A0A9P6H3B7"/>
<evidence type="ECO:0000259" key="1">
    <source>
        <dbReference type="Pfam" id="PF09011"/>
    </source>
</evidence>
<name>A0A9P6H3B7_9AGAM</name>
<reference evidence="2" key="2">
    <citation type="submission" date="2020-11" db="EMBL/GenBank/DDBJ databases">
        <authorList>
            <consortium name="DOE Joint Genome Institute"/>
            <person name="Kuo A."/>
            <person name="Miyauchi S."/>
            <person name="Kiss E."/>
            <person name="Drula E."/>
            <person name="Kohler A."/>
            <person name="Sanchez-Garcia M."/>
            <person name="Andreopoulos B."/>
            <person name="Barry K.W."/>
            <person name="Bonito G."/>
            <person name="Buee M."/>
            <person name="Carver A."/>
            <person name="Chen C."/>
            <person name="Cichocki N."/>
            <person name="Clum A."/>
            <person name="Culley D."/>
            <person name="Crous P.W."/>
            <person name="Fauchery L."/>
            <person name="Girlanda M."/>
            <person name="Hayes R."/>
            <person name="Keri Z."/>
            <person name="Labutti K."/>
            <person name="Lipzen A."/>
            <person name="Lombard V."/>
            <person name="Magnuson J."/>
            <person name="Maillard F."/>
            <person name="Morin E."/>
            <person name="Murat C."/>
            <person name="Nolan M."/>
            <person name="Ohm R."/>
            <person name="Pangilinan J."/>
            <person name="Pereira M."/>
            <person name="Perotto S."/>
            <person name="Peter M."/>
            <person name="Riley R."/>
            <person name="Sitrit Y."/>
            <person name="Stielow B."/>
            <person name="Szollosi G."/>
            <person name="Zifcakova L."/>
            <person name="Stursova M."/>
            <person name="Spatafora J.W."/>
            <person name="Tedersoo L."/>
            <person name="Vaario L.-M."/>
            <person name="Yamada A."/>
            <person name="Yan M."/>
            <person name="Wang P."/>
            <person name="Xu J."/>
            <person name="Bruns T."/>
            <person name="Baldrian P."/>
            <person name="Vilgalys R."/>
            <person name="Henrissat B."/>
            <person name="Grigoriev I.V."/>
            <person name="Hibbett D."/>
            <person name="Nagy L.G."/>
            <person name="Martin F.M."/>
        </authorList>
    </citation>
    <scope>NUCLEOTIDE SEQUENCE</scope>
    <source>
        <strain evidence="2">UH-Tt-Lm1</strain>
    </source>
</reference>
<sequence>MAHVLPPDPNTVSRHHAVAKKAPKLTTNKTFTFWRRRTQQRKPKRALTAGDCLVQAKKHVQYRLEYQDTLEEAQATIRELAEGLRNRFGKFSVEHYFNELIHWAHTSRSVRKVNGWNAYQKLELERMKSEAGENVSQINLTEVNKQISEKWKTLSPAQREDVTAEAIQRIEEQRMGKKLVAHSVPLNVFHNARSTLQSIETQVK</sequence>
<dbReference type="EMBL" id="WIUZ02000022">
    <property type="protein sequence ID" value="KAF9778556.1"/>
    <property type="molecule type" value="Genomic_DNA"/>
</dbReference>
<protein>
    <recommendedName>
        <fullName evidence="1">HMG box domain-containing protein</fullName>
    </recommendedName>
</protein>
<dbReference type="SUPFAM" id="SSF47095">
    <property type="entry name" value="HMG-box"/>
    <property type="match status" value="1"/>
</dbReference>
<reference evidence="2" key="1">
    <citation type="journal article" date="2020" name="Nat. Commun.">
        <title>Large-scale genome sequencing of mycorrhizal fungi provides insights into the early evolution of symbiotic traits.</title>
        <authorList>
            <person name="Miyauchi S."/>
            <person name="Kiss E."/>
            <person name="Kuo A."/>
            <person name="Drula E."/>
            <person name="Kohler A."/>
            <person name="Sanchez-Garcia M."/>
            <person name="Morin E."/>
            <person name="Andreopoulos B."/>
            <person name="Barry K.W."/>
            <person name="Bonito G."/>
            <person name="Buee M."/>
            <person name="Carver A."/>
            <person name="Chen C."/>
            <person name="Cichocki N."/>
            <person name="Clum A."/>
            <person name="Culley D."/>
            <person name="Crous P.W."/>
            <person name="Fauchery L."/>
            <person name="Girlanda M."/>
            <person name="Hayes R.D."/>
            <person name="Keri Z."/>
            <person name="LaButti K."/>
            <person name="Lipzen A."/>
            <person name="Lombard V."/>
            <person name="Magnuson J."/>
            <person name="Maillard F."/>
            <person name="Murat C."/>
            <person name="Nolan M."/>
            <person name="Ohm R.A."/>
            <person name="Pangilinan J."/>
            <person name="Pereira M.F."/>
            <person name="Perotto S."/>
            <person name="Peter M."/>
            <person name="Pfister S."/>
            <person name="Riley R."/>
            <person name="Sitrit Y."/>
            <person name="Stielow J.B."/>
            <person name="Szollosi G."/>
            <person name="Zifcakova L."/>
            <person name="Stursova M."/>
            <person name="Spatafora J.W."/>
            <person name="Tedersoo L."/>
            <person name="Vaario L.M."/>
            <person name="Yamada A."/>
            <person name="Yan M."/>
            <person name="Wang P."/>
            <person name="Xu J."/>
            <person name="Bruns T."/>
            <person name="Baldrian P."/>
            <person name="Vilgalys R."/>
            <person name="Dunand C."/>
            <person name="Henrissat B."/>
            <person name="Grigoriev I.V."/>
            <person name="Hibbett D."/>
            <person name="Nagy L.G."/>
            <person name="Martin F.M."/>
        </authorList>
    </citation>
    <scope>NUCLEOTIDE SEQUENCE</scope>
    <source>
        <strain evidence="2">UH-Tt-Lm1</strain>
    </source>
</reference>
<dbReference type="InterPro" id="IPR036910">
    <property type="entry name" value="HMG_box_dom_sf"/>
</dbReference>
<keyword evidence="3" id="KW-1185">Reference proteome</keyword>
<dbReference type="Proteomes" id="UP000736335">
    <property type="component" value="Unassembled WGS sequence"/>
</dbReference>
<feature type="domain" description="HMG box" evidence="1">
    <location>
        <begin position="108"/>
        <end position="166"/>
    </location>
</feature>
<dbReference type="Gene3D" id="1.10.30.10">
    <property type="entry name" value="High mobility group box domain"/>
    <property type="match status" value="1"/>
</dbReference>
<dbReference type="InterPro" id="IPR009071">
    <property type="entry name" value="HMG_box_dom"/>
</dbReference>
<evidence type="ECO:0000313" key="3">
    <source>
        <dbReference type="Proteomes" id="UP000736335"/>
    </source>
</evidence>
<proteinExistence type="predicted"/>
<organism evidence="2 3">
    <name type="scientific">Thelephora terrestris</name>
    <dbReference type="NCBI Taxonomy" id="56493"/>
    <lineage>
        <taxon>Eukaryota</taxon>
        <taxon>Fungi</taxon>
        <taxon>Dikarya</taxon>
        <taxon>Basidiomycota</taxon>
        <taxon>Agaricomycotina</taxon>
        <taxon>Agaricomycetes</taxon>
        <taxon>Thelephorales</taxon>
        <taxon>Thelephoraceae</taxon>
        <taxon>Thelephora</taxon>
    </lineage>
</organism>
<evidence type="ECO:0000313" key="2">
    <source>
        <dbReference type="EMBL" id="KAF9778556.1"/>
    </source>
</evidence>